<dbReference type="InterPro" id="IPR001179">
    <property type="entry name" value="PPIase_FKBP_dom"/>
</dbReference>
<dbReference type="PIRSF" id="PIRSF001473">
    <property type="entry name" value="FK506-bp_FPR3"/>
    <property type="match status" value="1"/>
</dbReference>
<dbReference type="AlphaFoldDB" id="A0A2J7QK59"/>
<feature type="compositionally biased region" description="Basic and acidic residues" evidence="6">
    <location>
        <begin position="205"/>
        <end position="221"/>
    </location>
</feature>
<proteinExistence type="predicted"/>
<evidence type="ECO:0000313" key="8">
    <source>
        <dbReference type="EMBL" id="PNF28966.1"/>
    </source>
</evidence>
<dbReference type="SUPFAM" id="SSF54534">
    <property type="entry name" value="FKBP-like"/>
    <property type="match status" value="1"/>
</dbReference>
<dbReference type="InterPro" id="IPR046357">
    <property type="entry name" value="PPIase_dom_sf"/>
</dbReference>
<feature type="compositionally biased region" description="Acidic residues" evidence="6">
    <location>
        <begin position="172"/>
        <end position="203"/>
    </location>
</feature>
<dbReference type="InterPro" id="IPR023566">
    <property type="entry name" value="PPIase_Fpr3/Fpr4-like"/>
</dbReference>
<organism evidence="8 9">
    <name type="scientific">Cryptotermes secundus</name>
    <dbReference type="NCBI Taxonomy" id="105785"/>
    <lineage>
        <taxon>Eukaryota</taxon>
        <taxon>Metazoa</taxon>
        <taxon>Ecdysozoa</taxon>
        <taxon>Arthropoda</taxon>
        <taxon>Hexapoda</taxon>
        <taxon>Insecta</taxon>
        <taxon>Pterygota</taxon>
        <taxon>Neoptera</taxon>
        <taxon>Polyneoptera</taxon>
        <taxon>Dictyoptera</taxon>
        <taxon>Blattodea</taxon>
        <taxon>Blattoidea</taxon>
        <taxon>Termitoidae</taxon>
        <taxon>Kalotermitidae</taxon>
        <taxon>Cryptotermitinae</taxon>
        <taxon>Cryptotermes</taxon>
    </lineage>
</organism>
<dbReference type="EMBL" id="NEVH01013278">
    <property type="protein sequence ID" value="PNF28966.1"/>
    <property type="molecule type" value="Genomic_DNA"/>
</dbReference>
<dbReference type="Pfam" id="PF00254">
    <property type="entry name" value="FKBP_C"/>
    <property type="match status" value="1"/>
</dbReference>
<evidence type="ECO:0000256" key="2">
    <source>
        <dbReference type="ARBA" id="ARBA00013194"/>
    </source>
</evidence>
<evidence type="ECO:0000256" key="4">
    <source>
        <dbReference type="ARBA" id="ARBA00023235"/>
    </source>
</evidence>
<accession>A0A2J7QK59</accession>
<feature type="domain" description="PPIase FKBP-type" evidence="7">
    <location>
        <begin position="368"/>
        <end position="456"/>
    </location>
</feature>
<feature type="compositionally biased region" description="Acidic residues" evidence="6">
    <location>
        <begin position="151"/>
        <end position="164"/>
    </location>
</feature>
<dbReference type="FunCoup" id="A0A2J7QK59">
    <property type="interactions" value="148"/>
</dbReference>
<evidence type="ECO:0000256" key="6">
    <source>
        <dbReference type="SAM" id="MobiDB-lite"/>
    </source>
</evidence>
<feature type="compositionally biased region" description="Polar residues" evidence="6">
    <location>
        <begin position="290"/>
        <end position="317"/>
    </location>
</feature>
<dbReference type="InParanoid" id="A0A2J7QK59"/>
<dbReference type="PANTHER" id="PTHR43811:SF19">
    <property type="entry name" value="39 KDA FK506-BINDING NUCLEAR PROTEIN"/>
    <property type="match status" value="1"/>
</dbReference>
<comment type="catalytic activity">
    <reaction evidence="1 5">
        <text>[protein]-peptidylproline (omega=180) = [protein]-peptidylproline (omega=0)</text>
        <dbReference type="Rhea" id="RHEA:16237"/>
        <dbReference type="Rhea" id="RHEA-COMP:10747"/>
        <dbReference type="Rhea" id="RHEA-COMP:10748"/>
        <dbReference type="ChEBI" id="CHEBI:83833"/>
        <dbReference type="ChEBI" id="CHEBI:83834"/>
        <dbReference type="EC" id="5.2.1.8"/>
    </reaction>
</comment>
<reference evidence="8 9" key="1">
    <citation type="submission" date="2017-12" db="EMBL/GenBank/DDBJ databases">
        <title>Hemimetabolous genomes reveal molecular basis of termite eusociality.</title>
        <authorList>
            <person name="Harrison M.C."/>
            <person name="Jongepier E."/>
            <person name="Robertson H.M."/>
            <person name="Arning N."/>
            <person name="Bitard-Feildel T."/>
            <person name="Chao H."/>
            <person name="Childers C.P."/>
            <person name="Dinh H."/>
            <person name="Doddapaneni H."/>
            <person name="Dugan S."/>
            <person name="Gowin J."/>
            <person name="Greiner C."/>
            <person name="Han Y."/>
            <person name="Hu H."/>
            <person name="Hughes D.S.T."/>
            <person name="Huylmans A.-K."/>
            <person name="Kemena C."/>
            <person name="Kremer L.P.M."/>
            <person name="Lee S.L."/>
            <person name="Lopez-Ezquerra A."/>
            <person name="Mallet L."/>
            <person name="Monroy-Kuhn J.M."/>
            <person name="Moser A."/>
            <person name="Murali S.C."/>
            <person name="Muzny D.M."/>
            <person name="Otani S."/>
            <person name="Piulachs M.-D."/>
            <person name="Poelchau M."/>
            <person name="Qu J."/>
            <person name="Schaub F."/>
            <person name="Wada-Katsumata A."/>
            <person name="Worley K.C."/>
            <person name="Xie Q."/>
            <person name="Ylla G."/>
            <person name="Poulsen M."/>
            <person name="Gibbs R.A."/>
            <person name="Schal C."/>
            <person name="Richards S."/>
            <person name="Belles X."/>
            <person name="Korb J."/>
            <person name="Bornberg-Bauer E."/>
        </authorList>
    </citation>
    <scope>NUCLEOTIDE SEQUENCE [LARGE SCALE GENOMIC DNA]</scope>
    <source>
        <tissue evidence="8">Whole body</tissue>
    </source>
</reference>
<feature type="compositionally biased region" description="Basic and acidic residues" evidence="6">
    <location>
        <begin position="132"/>
        <end position="150"/>
    </location>
</feature>
<evidence type="ECO:0000256" key="5">
    <source>
        <dbReference type="PROSITE-ProRule" id="PRU00277"/>
    </source>
</evidence>
<keyword evidence="9" id="KW-1185">Reference proteome</keyword>
<dbReference type="Gene3D" id="2.60.120.340">
    <property type="entry name" value="Nucleoplasmin core domain"/>
    <property type="match status" value="1"/>
</dbReference>
<dbReference type="PANTHER" id="PTHR43811">
    <property type="entry name" value="FKBP-TYPE PEPTIDYL-PROLYL CIS-TRANS ISOMERASE FKPA"/>
    <property type="match status" value="1"/>
</dbReference>
<feature type="compositionally biased region" description="Basic and acidic residues" evidence="6">
    <location>
        <begin position="260"/>
        <end position="288"/>
    </location>
</feature>
<dbReference type="Pfam" id="PF17800">
    <property type="entry name" value="NPL"/>
    <property type="match status" value="1"/>
</dbReference>
<gene>
    <name evidence="8" type="ORF">B7P43_G19110</name>
</gene>
<evidence type="ECO:0000313" key="9">
    <source>
        <dbReference type="Proteomes" id="UP000235965"/>
    </source>
</evidence>
<keyword evidence="4 5" id="KW-0413">Isomerase</keyword>
<dbReference type="OrthoDB" id="1902587at2759"/>
<dbReference type="Proteomes" id="UP000235965">
    <property type="component" value="Unassembled WGS sequence"/>
</dbReference>
<evidence type="ECO:0000259" key="7">
    <source>
        <dbReference type="PROSITE" id="PS50059"/>
    </source>
</evidence>
<dbReference type="GO" id="GO:0005730">
    <property type="term" value="C:nucleolus"/>
    <property type="evidence" value="ECO:0007669"/>
    <property type="project" value="TreeGrafter"/>
</dbReference>
<feature type="non-terminal residue" evidence="8">
    <location>
        <position position="1"/>
    </location>
</feature>
<protein>
    <recommendedName>
        <fullName evidence="2 5">peptidylprolyl isomerase</fullName>
        <ecNumber evidence="2 5">5.2.1.8</ecNumber>
    </recommendedName>
</protein>
<comment type="caution">
    <text evidence="8">The sequence shown here is derived from an EMBL/GenBank/DDBJ whole genome shotgun (WGS) entry which is preliminary data.</text>
</comment>
<dbReference type="STRING" id="105785.A0A2J7QK59"/>
<dbReference type="PROSITE" id="PS50059">
    <property type="entry name" value="FKBP_PPIASE"/>
    <property type="match status" value="1"/>
</dbReference>
<feature type="region of interest" description="Disordered" evidence="6">
    <location>
        <begin position="89"/>
        <end position="351"/>
    </location>
</feature>
<evidence type="ECO:0000256" key="1">
    <source>
        <dbReference type="ARBA" id="ARBA00000971"/>
    </source>
</evidence>
<dbReference type="Gene3D" id="3.10.50.40">
    <property type="match status" value="1"/>
</dbReference>
<keyword evidence="3 5" id="KW-0697">Rotamase</keyword>
<sequence length="456" mass="50450">GLIMETGKRYTQTVERAFHVSMACLDPTTADNDNVSVLLSFDNREFILCSLNKHRVIQTQLDLNFQSGDKIAFMSSGRGRVHLTGYLLETDDDDDDEDDVDDDLTNNEDSMIDSESFGKKESNSQLKGSGKRKNEPHLSKSENKKAKLAEAESDEDELSSDGDDFNFAGGSEDSEDDDDDDEEEEDDEDDDDDVDDDSEDVEIETSPKQRTPESRKKDKQMIKTPTDILQSKLAAERMKTPNEQQGKNKSLIGKQRQNRTPKEKQQQKDRTTNEKQQQKNKTPSEKQQQKNKTPSEKQQQGGTPKPSPGTQVNGIPVQQQSGKKNKKGQETPKGPKTPGADTPQKKVLEGGVTIEEVKVGNGPVAKPGREVSVYFVGRLKHNNKQFDSATQGSGFKFRLGRGEVIKGWDIGVSGMKVGGKRRIICPPALAYGSKGSPPAIPSNSTLVFDIELKTVN</sequence>
<dbReference type="GO" id="GO:0003755">
    <property type="term" value="F:peptidyl-prolyl cis-trans isomerase activity"/>
    <property type="evidence" value="ECO:0007669"/>
    <property type="project" value="UniProtKB-KW"/>
</dbReference>
<evidence type="ECO:0000256" key="3">
    <source>
        <dbReference type="ARBA" id="ARBA00023110"/>
    </source>
</evidence>
<dbReference type="GO" id="GO:0000785">
    <property type="term" value="C:chromatin"/>
    <property type="evidence" value="ECO:0007669"/>
    <property type="project" value="TreeGrafter"/>
</dbReference>
<name>A0A2J7QK59_9NEOP</name>
<feature type="compositionally biased region" description="Acidic residues" evidence="6">
    <location>
        <begin position="89"/>
        <end position="112"/>
    </location>
</feature>
<dbReference type="FunFam" id="3.10.50.40:FF:000006">
    <property type="entry name" value="Peptidyl-prolyl cis-trans isomerase"/>
    <property type="match status" value="1"/>
</dbReference>
<dbReference type="InterPro" id="IPR041232">
    <property type="entry name" value="NPL"/>
</dbReference>
<dbReference type="EC" id="5.2.1.8" evidence="2 5"/>